<dbReference type="HAMAP" id="MF_00034">
    <property type="entry name" value="RuvC"/>
    <property type="match status" value="1"/>
</dbReference>
<dbReference type="NCBIfam" id="TIGR00228">
    <property type="entry name" value="ruvC"/>
    <property type="match status" value="1"/>
</dbReference>
<evidence type="ECO:0000256" key="13">
    <source>
        <dbReference type="HAMAP-Rule" id="MF_00034"/>
    </source>
</evidence>
<keyword evidence="10 13" id="KW-0233">DNA recombination</keyword>
<keyword evidence="4 13" id="KW-0479">Metal-binding</keyword>
<evidence type="ECO:0000256" key="3">
    <source>
        <dbReference type="ARBA" id="ARBA00022722"/>
    </source>
</evidence>
<keyword evidence="6 13" id="KW-0227">DNA damage</keyword>
<keyword evidence="7 13" id="KW-0378">Hydrolase</keyword>
<evidence type="ECO:0000256" key="5">
    <source>
        <dbReference type="ARBA" id="ARBA00022759"/>
    </source>
</evidence>
<evidence type="ECO:0000256" key="8">
    <source>
        <dbReference type="ARBA" id="ARBA00022842"/>
    </source>
</evidence>
<evidence type="ECO:0000256" key="1">
    <source>
        <dbReference type="ARBA" id="ARBA00009518"/>
    </source>
</evidence>
<comment type="subunit">
    <text evidence="13">Homodimer which binds Holliday junction (HJ) DNA. The HJ becomes 2-fold symmetrical on binding to RuvC with unstacked arms; it has a different conformation from HJ DNA in complex with RuvA. In the full resolvosome a probable DNA-RuvA(4)-RuvB(12)-RuvC(2) complex forms which resolves the HJ.</text>
</comment>
<dbReference type="CDD" id="cd16962">
    <property type="entry name" value="RuvC"/>
    <property type="match status" value="1"/>
</dbReference>
<evidence type="ECO:0000256" key="12">
    <source>
        <dbReference type="ARBA" id="ARBA00029354"/>
    </source>
</evidence>
<dbReference type="Pfam" id="PF02075">
    <property type="entry name" value="RuvC"/>
    <property type="match status" value="1"/>
</dbReference>
<evidence type="ECO:0000256" key="2">
    <source>
        <dbReference type="ARBA" id="ARBA00022490"/>
    </source>
</evidence>
<reference evidence="15" key="1">
    <citation type="submission" date="2020-08" db="EMBL/GenBank/DDBJ databases">
        <title>Genome public.</title>
        <authorList>
            <person name="Liu C."/>
            <person name="Sun Q."/>
        </authorList>
    </citation>
    <scope>NUCLEOTIDE SEQUENCE</scope>
    <source>
        <strain evidence="15">NSJ-64</strain>
    </source>
</reference>
<dbReference type="PANTHER" id="PTHR30194">
    <property type="entry name" value="CROSSOVER JUNCTION ENDODEOXYRIBONUCLEASE RUVC"/>
    <property type="match status" value="1"/>
</dbReference>
<comment type="cofactor">
    <cofactor evidence="13">
        <name>Mg(2+)</name>
        <dbReference type="ChEBI" id="CHEBI:18420"/>
    </cofactor>
    <text evidence="13">Binds 2 Mg(2+) ion per subunit.</text>
</comment>
<comment type="catalytic activity">
    <reaction evidence="12 13">
        <text>Endonucleolytic cleavage at a junction such as a reciprocal single-stranded crossover between two homologous DNA duplexes (Holliday junction).</text>
        <dbReference type="EC" id="3.1.21.10"/>
    </reaction>
</comment>
<keyword evidence="3 13" id="KW-0540">Nuclease</keyword>
<dbReference type="AlphaFoldDB" id="A0A926EK93"/>
<evidence type="ECO:0000313" key="15">
    <source>
        <dbReference type="EMBL" id="MBC8584928.1"/>
    </source>
</evidence>
<dbReference type="GO" id="GO:0048476">
    <property type="term" value="C:Holliday junction resolvase complex"/>
    <property type="evidence" value="ECO:0007669"/>
    <property type="project" value="UniProtKB-UniRule"/>
</dbReference>
<comment type="function">
    <text evidence="13">The RuvA-RuvB-RuvC complex processes Holliday junction (HJ) DNA during genetic recombination and DNA repair. Endonuclease that resolves HJ intermediates. Cleaves cruciform DNA by making single-stranded nicks across the HJ at symmetrical positions within the homologous arms, yielding a 5'-phosphate and a 3'-hydroxyl group; requires a central core of homology in the junction. The consensus cleavage sequence is 5'-(A/T)TT(C/G)-3'. Cleavage occurs on the 3'-side of the TT dinucleotide at the point of strand exchange. HJ branch migration catalyzed by RuvA-RuvB allows RuvC to scan DNA until it finds its consensus sequence, where it cleaves and resolves the cruciform DNA.</text>
</comment>
<feature type="binding site" evidence="13">
    <location>
        <position position="67"/>
    </location>
    <ligand>
        <name>Mg(2+)</name>
        <dbReference type="ChEBI" id="CHEBI:18420"/>
        <label>2</label>
    </ligand>
</feature>
<feature type="active site" evidence="13">
    <location>
        <position position="140"/>
    </location>
</feature>
<dbReference type="Gene3D" id="3.30.420.10">
    <property type="entry name" value="Ribonuclease H-like superfamily/Ribonuclease H"/>
    <property type="match status" value="1"/>
</dbReference>
<dbReference type="PRINTS" id="PR00696">
    <property type="entry name" value="RSOLVASERUVC"/>
</dbReference>
<dbReference type="InterPro" id="IPR036397">
    <property type="entry name" value="RNaseH_sf"/>
</dbReference>
<dbReference type="EMBL" id="JACRTD010000003">
    <property type="protein sequence ID" value="MBC8584928.1"/>
    <property type="molecule type" value="Genomic_DNA"/>
</dbReference>
<dbReference type="InterPro" id="IPR002176">
    <property type="entry name" value="X-over_junc_endoDNase_RuvC"/>
</dbReference>
<gene>
    <name evidence="13 15" type="primary">ruvC</name>
    <name evidence="15" type="ORF">H8705_04965</name>
</gene>
<comment type="similarity">
    <text evidence="1 13">Belongs to the RuvC family.</text>
</comment>
<evidence type="ECO:0000256" key="11">
    <source>
        <dbReference type="ARBA" id="ARBA00023204"/>
    </source>
</evidence>
<dbReference type="InterPro" id="IPR020563">
    <property type="entry name" value="X-over_junc_endoDNase_Mg_BS"/>
</dbReference>
<comment type="caution">
    <text evidence="15">The sequence shown here is derived from an EMBL/GenBank/DDBJ whole genome shotgun (WGS) entry which is preliminary data.</text>
</comment>
<dbReference type="GO" id="GO:0008821">
    <property type="term" value="F:crossover junction DNA endonuclease activity"/>
    <property type="evidence" value="ECO:0007669"/>
    <property type="project" value="UniProtKB-UniRule"/>
</dbReference>
<evidence type="ECO:0000256" key="10">
    <source>
        <dbReference type="ARBA" id="ARBA00023172"/>
    </source>
</evidence>
<evidence type="ECO:0000256" key="6">
    <source>
        <dbReference type="ARBA" id="ARBA00022763"/>
    </source>
</evidence>
<name>A0A926EK93_9FIRM</name>
<dbReference type="InterPro" id="IPR012337">
    <property type="entry name" value="RNaseH-like_sf"/>
</dbReference>
<keyword evidence="8 13" id="KW-0460">Magnesium</keyword>
<dbReference type="Proteomes" id="UP000623678">
    <property type="component" value="Unassembled WGS sequence"/>
</dbReference>
<evidence type="ECO:0000256" key="4">
    <source>
        <dbReference type="ARBA" id="ARBA00022723"/>
    </source>
</evidence>
<keyword evidence="2 13" id="KW-0963">Cytoplasm</keyword>
<dbReference type="FunFam" id="3.30.420.10:FF:000002">
    <property type="entry name" value="Crossover junction endodeoxyribonuclease RuvC"/>
    <property type="match status" value="1"/>
</dbReference>
<dbReference type="NCBIfam" id="NF000711">
    <property type="entry name" value="PRK00039.2-1"/>
    <property type="match status" value="1"/>
</dbReference>
<evidence type="ECO:0000256" key="9">
    <source>
        <dbReference type="ARBA" id="ARBA00023125"/>
    </source>
</evidence>
<evidence type="ECO:0000256" key="7">
    <source>
        <dbReference type="ARBA" id="ARBA00022801"/>
    </source>
</evidence>
<dbReference type="SUPFAM" id="SSF53098">
    <property type="entry name" value="Ribonuclease H-like"/>
    <property type="match status" value="1"/>
</dbReference>
<accession>A0A926EK93</accession>
<feature type="binding site" evidence="13">
    <location>
        <position position="7"/>
    </location>
    <ligand>
        <name>Mg(2+)</name>
        <dbReference type="ChEBI" id="CHEBI:18420"/>
        <label>1</label>
    </ligand>
</feature>
<sequence length="163" mass="17804">MVILGVDPGYAIVGYGVVHYERSKFTPVRFGAITTPAGMAFEDRLHIIYDDMCQVIAKAKPDALAIEQLFFTTNQKTAIDVAQARGVIVLAARQAGIEIYQYTPLQVKQSVVGYGKAEKKQVMEMTRILLGLEKVPRPDDTADALAIAICHGHSAGSLLSRLR</sequence>
<feature type="binding site" evidence="13">
    <location>
        <position position="140"/>
    </location>
    <ligand>
        <name>Mg(2+)</name>
        <dbReference type="ChEBI" id="CHEBI:18420"/>
        <label>1</label>
    </ligand>
</feature>
<evidence type="ECO:0000256" key="14">
    <source>
        <dbReference type="NCBIfam" id="TIGR00228"/>
    </source>
</evidence>
<keyword evidence="9 13" id="KW-0238">DNA-binding</keyword>
<dbReference type="GO" id="GO:0000287">
    <property type="term" value="F:magnesium ion binding"/>
    <property type="evidence" value="ECO:0007669"/>
    <property type="project" value="UniProtKB-UniRule"/>
</dbReference>
<dbReference type="PANTHER" id="PTHR30194:SF3">
    <property type="entry name" value="CROSSOVER JUNCTION ENDODEOXYRIBONUCLEASE RUVC"/>
    <property type="match status" value="1"/>
</dbReference>
<comment type="subcellular location">
    <subcellularLocation>
        <location evidence="13">Cytoplasm</location>
    </subcellularLocation>
</comment>
<organism evidence="15 16">
    <name type="scientific">Youxingia wuxianensis</name>
    <dbReference type="NCBI Taxonomy" id="2763678"/>
    <lineage>
        <taxon>Bacteria</taxon>
        <taxon>Bacillati</taxon>
        <taxon>Bacillota</taxon>
        <taxon>Clostridia</taxon>
        <taxon>Eubacteriales</taxon>
        <taxon>Oscillospiraceae</taxon>
        <taxon>Youxingia</taxon>
    </lineage>
</organism>
<keyword evidence="11 13" id="KW-0234">DNA repair</keyword>
<dbReference type="PROSITE" id="PS01321">
    <property type="entry name" value="RUVC"/>
    <property type="match status" value="1"/>
</dbReference>
<dbReference type="GO" id="GO:0003677">
    <property type="term" value="F:DNA binding"/>
    <property type="evidence" value="ECO:0007669"/>
    <property type="project" value="UniProtKB-KW"/>
</dbReference>
<keyword evidence="5 13" id="KW-0255">Endonuclease</keyword>
<evidence type="ECO:0000313" key="16">
    <source>
        <dbReference type="Proteomes" id="UP000623678"/>
    </source>
</evidence>
<dbReference type="GO" id="GO:0006310">
    <property type="term" value="P:DNA recombination"/>
    <property type="evidence" value="ECO:0007669"/>
    <property type="project" value="UniProtKB-UniRule"/>
</dbReference>
<keyword evidence="16" id="KW-1185">Reference proteome</keyword>
<dbReference type="GO" id="GO:0006281">
    <property type="term" value="P:DNA repair"/>
    <property type="evidence" value="ECO:0007669"/>
    <property type="project" value="UniProtKB-UniRule"/>
</dbReference>
<dbReference type="EC" id="3.1.21.10" evidence="13 14"/>
<dbReference type="GO" id="GO:0005737">
    <property type="term" value="C:cytoplasm"/>
    <property type="evidence" value="ECO:0007669"/>
    <property type="project" value="UniProtKB-SubCell"/>
</dbReference>
<proteinExistence type="inferred from homology"/>
<feature type="active site" evidence="13">
    <location>
        <position position="7"/>
    </location>
</feature>
<protein>
    <recommendedName>
        <fullName evidence="13 14">Crossover junction endodeoxyribonuclease RuvC</fullName>
        <ecNumber evidence="13 14">3.1.21.10</ecNumber>
    </recommendedName>
    <alternativeName>
        <fullName evidence="13">Holliday junction nuclease RuvC</fullName>
    </alternativeName>
    <alternativeName>
        <fullName evidence="13">Holliday junction resolvase RuvC</fullName>
    </alternativeName>
</protein>
<dbReference type="RefSeq" id="WP_262394714.1">
    <property type="nucleotide sequence ID" value="NZ_JACRTD010000003.1"/>
</dbReference>
<feature type="active site" evidence="13">
    <location>
        <position position="67"/>
    </location>
</feature>